<dbReference type="InterPro" id="IPR013792">
    <property type="entry name" value="RNA3'P_cycl/enolpyr_Trfase_a/b"/>
</dbReference>
<feature type="binding site" evidence="12">
    <location>
        <position position="325"/>
    </location>
    <ligand>
        <name>UDP-N-acetyl-alpha-D-glucosamine</name>
        <dbReference type="ChEBI" id="CHEBI:57705"/>
    </ligand>
</feature>
<dbReference type="Pfam" id="PF00275">
    <property type="entry name" value="EPSP_synthase"/>
    <property type="match status" value="1"/>
</dbReference>
<evidence type="ECO:0000256" key="2">
    <source>
        <dbReference type="ARBA" id="ARBA00004752"/>
    </source>
</evidence>
<dbReference type="GO" id="GO:0005737">
    <property type="term" value="C:cytoplasm"/>
    <property type="evidence" value="ECO:0007669"/>
    <property type="project" value="UniProtKB-SubCell"/>
</dbReference>
<evidence type="ECO:0000256" key="7">
    <source>
        <dbReference type="ARBA" id="ARBA00022984"/>
    </source>
</evidence>
<dbReference type="InterPro" id="IPR050068">
    <property type="entry name" value="MurA_subfamily"/>
</dbReference>
<dbReference type="STRING" id="1802280.A3B37_04020"/>
<keyword evidence="7 12" id="KW-0573">Peptidoglycan synthesis</keyword>
<dbReference type="Gene3D" id="3.65.10.10">
    <property type="entry name" value="Enolpyruvate transferase domain"/>
    <property type="match status" value="2"/>
</dbReference>
<sequence>MQQFRITGGTPLSGTIRLAGAKNSINKVLIASLLTAEPVVFENVPAIGETDIVVELCRAIGSNVVRAGDMLTIETPEIGNPRVKELSRKNRIPILALGPLLVRAGIAEVPTVGGDYLGPRPVDFHLAILEKLGATIEATADAFRARTDGLHGNRIVLSYPSVGATETAVLSAVCARGLTHIANAATEPEVTDLIKLLQKMGAIIEIGTNRSITIEGVPSLHGAKHRIMPDRIEAASFAVMALATGGDICVEEAIQEHLITFLNAVRRIGGDYEIRPNGIRFFRQNALRPIHIETDTHPGFMTDWQQPFAVLLTQAHGESIIHETVYEDRFGYTEDLRRMGADIAVIAQCLGSLPCRFSGKRYNHTALIRGGTPLRGAEIAMRDIRAGMAHIIAALIAGGATTISGLAEIDRGYERIDERIRNLGGNMERVTSH</sequence>
<evidence type="ECO:0000256" key="5">
    <source>
        <dbReference type="ARBA" id="ARBA00022679"/>
    </source>
</evidence>
<dbReference type="EC" id="2.5.1.7" evidence="12"/>
<keyword evidence="8 12" id="KW-0131">Cell cycle</keyword>
<evidence type="ECO:0000256" key="6">
    <source>
        <dbReference type="ARBA" id="ARBA00022960"/>
    </source>
</evidence>
<dbReference type="PANTHER" id="PTHR43783:SF1">
    <property type="entry name" value="UDP-N-ACETYLGLUCOSAMINE 1-CARBOXYVINYLTRANSFERASE"/>
    <property type="match status" value="1"/>
</dbReference>
<dbReference type="UniPathway" id="UPA00219"/>
<proteinExistence type="inferred from homology"/>
<evidence type="ECO:0000313" key="14">
    <source>
        <dbReference type="EMBL" id="OHA09301.1"/>
    </source>
</evidence>
<feature type="binding site" evidence="12">
    <location>
        <position position="303"/>
    </location>
    <ligand>
        <name>UDP-N-acetyl-alpha-D-glucosamine</name>
        <dbReference type="ChEBI" id="CHEBI:57705"/>
    </ligand>
</feature>
<dbReference type="GO" id="GO:0051301">
    <property type="term" value="P:cell division"/>
    <property type="evidence" value="ECO:0007669"/>
    <property type="project" value="UniProtKB-KW"/>
</dbReference>
<reference evidence="14 15" key="1">
    <citation type="journal article" date="2016" name="Nat. Commun.">
        <title>Thousands of microbial genomes shed light on interconnected biogeochemical processes in an aquifer system.</title>
        <authorList>
            <person name="Anantharaman K."/>
            <person name="Brown C.T."/>
            <person name="Hug L.A."/>
            <person name="Sharon I."/>
            <person name="Castelle C.J."/>
            <person name="Probst A.J."/>
            <person name="Thomas B.C."/>
            <person name="Singh A."/>
            <person name="Wilkins M.J."/>
            <person name="Karaoz U."/>
            <person name="Brodie E.L."/>
            <person name="Williams K.H."/>
            <person name="Hubbard S.S."/>
            <person name="Banfield J.F."/>
        </authorList>
    </citation>
    <scope>NUCLEOTIDE SEQUENCE [LARGE SCALE GENOMIC DNA]</scope>
</reference>
<evidence type="ECO:0000256" key="8">
    <source>
        <dbReference type="ARBA" id="ARBA00023306"/>
    </source>
</evidence>
<dbReference type="AlphaFoldDB" id="A0A1G2LEP1"/>
<name>A0A1G2LEP1_9BACT</name>
<evidence type="ECO:0000256" key="3">
    <source>
        <dbReference type="ARBA" id="ARBA00022490"/>
    </source>
</evidence>
<accession>A0A1G2LEP1</accession>
<comment type="subcellular location">
    <subcellularLocation>
        <location evidence="1 12">Cytoplasm</location>
    </subcellularLocation>
</comment>
<evidence type="ECO:0000256" key="12">
    <source>
        <dbReference type="HAMAP-Rule" id="MF_00111"/>
    </source>
</evidence>
<evidence type="ECO:0000256" key="4">
    <source>
        <dbReference type="ARBA" id="ARBA00022618"/>
    </source>
</evidence>
<feature type="binding site" evidence="12">
    <location>
        <position position="91"/>
    </location>
    <ligand>
        <name>UDP-N-acetyl-alpha-D-glucosamine</name>
        <dbReference type="ChEBI" id="CHEBI:57705"/>
    </ligand>
</feature>
<keyword evidence="9 12" id="KW-0961">Cell wall biogenesis/degradation</keyword>
<keyword evidence="4 12" id="KW-0132">Cell division</keyword>
<keyword evidence="6 12" id="KW-0133">Cell shape</keyword>
<evidence type="ECO:0000256" key="11">
    <source>
        <dbReference type="ARBA" id="ARBA00047527"/>
    </source>
</evidence>
<comment type="similarity">
    <text evidence="10 12">Belongs to the EPSP synthase family. MurA subfamily.</text>
</comment>
<gene>
    <name evidence="12" type="primary">murA</name>
    <name evidence="14" type="ORF">A3B37_04020</name>
</gene>
<dbReference type="GO" id="GO:0009252">
    <property type="term" value="P:peptidoglycan biosynthetic process"/>
    <property type="evidence" value="ECO:0007669"/>
    <property type="project" value="UniProtKB-UniRule"/>
</dbReference>
<dbReference type="Proteomes" id="UP000176705">
    <property type="component" value="Unassembled WGS sequence"/>
</dbReference>
<protein>
    <recommendedName>
        <fullName evidence="12">UDP-N-acetylglucosamine 1-carboxyvinyltransferase</fullName>
        <ecNumber evidence="12">2.5.1.7</ecNumber>
    </recommendedName>
    <alternativeName>
        <fullName evidence="12">Enoylpyruvate transferase</fullName>
    </alternativeName>
    <alternativeName>
        <fullName evidence="12">UDP-N-acetylglucosamine enolpyruvyl transferase</fullName>
        <shortName evidence="12">EPT</shortName>
    </alternativeName>
</protein>
<dbReference type="InterPro" id="IPR001986">
    <property type="entry name" value="Enolpyruvate_Tfrase_dom"/>
</dbReference>
<dbReference type="GO" id="GO:0008360">
    <property type="term" value="P:regulation of cell shape"/>
    <property type="evidence" value="ECO:0007669"/>
    <property type="project" value="UniProtKB-KW"/>
</dbReference>
<dbReference type="PANTHER" id="PTHR43783">
    <property type="entry name" value="UDP-N-ACETYLGLUCOSAMINE 1-CARBOXYVINYLTRANSFERASE"/>
    <property type="match status" value="1"/>
</dbReference>
<evidence type="ECO:0000259" key="13">
    <source>
        <dbReference type="Pfam" id="PF00275"/>
    </source>
</evidence>
<dbReference type="GO" id="GO:0071555">
    <property type="term" value="P:cell wall organization"/>
    <property type="evidence" value="ECO:0007669"/>
    <property type="project" value="UniProtKB-KW"/>
</dbReference>
<evidence type="ECO:0000256" key="10">
    <source>
        <dbReference type="ARBA" id="ARBA00038367"/>
    </source>
</evidence>
<dbReference type="HAMAP" id="MF_00111">
    <property type="entry name" value="MurA"/>
    <property type="match status" value="1"/>
</dbReference>
<comment type="caution">
    <text evidence="12">Lacks conserved residue(s) required for the propagation of feature annotation.</text>
</comment>
<comment type="function">
    <text evidence="12">Cell wall formation. Adds enolpyruvyl to UDP-N-acetylglucosamine.</text>
</comment>
<dbReference type="GO" id="GO:0019277">
    <property type="term" value="P:UDP-N-acetylgalactosamine biosynthetic process"/>
    <property type="evidence" value="ECO:0007669"/>
    <property type="project" value="InterPro"/>
</dbReference>
<dbReference type="InterPro" id="IPR005750">
    <property type="entry name" value="UDP_GlcNAc_COvinyl_MurA"/>
</dbReference>
<feature type="binding site" evidence="12">
    <location>
        <begin position="22"/>
        <end position="23"/>
    </location>
    <ligand>
        <name>phosphoenolpyruvate</name>
        <dbReference type="ChEBI" id="CHEBI:58702"/>
    </ligand>
</feature>
<dbReference type="CDD" id="cd01555">
    <property type="entry name" value="UdpNAET"/>
    <property type="match status" value="1"/>
</dbReference>
<dbReference type="SUPFAM" id="SSF55205">
    <property type="entry name" value="EPT/RTPC-like"/>
    <property type="match status" value="1"/>
</dbReference>
<organism evidence="14 15">
    <name type="scientific">Candidatus Sungbacteria bacterium RIFCSPLOWO2_01_FULL_59_16</name>
    <dbReference type="NCBI Taxonomy" id="1802280"/>
    <lineage>
        <taxon>Bacteria</taxon>
        <taxon>Candidatus Sungiibacteriota</taxon>
    </lineage>
</organism>
<evidence type="ECO:0000256" key="9">
    <source>
        <dbReference type="ARBA" id="ARBA00023316"/>
    </source>
</evidence>
<keyword evidence="5 12" id="KW-0808">Transferase</keyword>
<dbReference type="NCBIfam" id="TIGR01072">
    <property type="entry name" value="murA"/>
    <property type="match status" value="1"/>
</dbReference>
<keyword evidence="3 12" id="KW-0963">Cytoplasm</keyword>
<comment type="catalytic activity">
    <reaction evidence="11 12">
        <text>phosphoenolpyruvate + UDP-N-acetyl-alpha-D-glucosamine = UDP-N-acetyl-3-O-(1-carboxyvinyl)-alpha-D-glucosamine + phosphate</text>
        <dbReference type="Rhea" id="RHEA:18681"/>
        <dbReference type="ChEBI" id="CHEBI:43474"/>
        <dbReference type="ChEBI" id="CHEBI:57705"/>
        <dbReference type="ChEBI" id="CHEBI:58702"/>
        <dbReference type="ChEBI" id="CHEBI:68483"/>
        <dbReference type="EC" id="2.5.1.7"/>
    </reaction>
</comment>
<dbReference type="EMBL" id="MHQS01000004">
    <property type="protein sequence ID" value="OHA09301.1"/>
    <property type="molecule type" value="Genomic_DNA"/>
</dbReference>
<dbReference type="InterPro" id="IPR036968">
    <property type="entry name" value="Enolpyruvate_Tfrase_sf"/>
</dbReference>
<evidence type="ECO:0000256" key="1">
    <source>
        <dbReference type="ARBA" id="ARBA00004496"/>
    </source>
</evidence>
<comment type="pathway">
    <text evidence="2 12">Cell wall biogenesis; peptidoglycan biosynthesis.</text>
</comment>
<dbReference type="NCBIfam" id="NF006873">
    <property type="entry name" value="PRK09369.1"/>
    <property type="match status" value="1"/>
</dbReference>
<dbReference type="GO" id="GO:0008760">
    <property type="term" value="F:UDP-N-acetylglucosamine 1-carboxyvinyltransferase activity"/>
    <property type="evidence" value="ECO:0007669"/>
    <property type="project" value="UniProtKB-UniRule"/>
</dbReference>
<comment type="caution">
    <text evidence="14">The sequence shown here is derived from an EMBL/GenBank/DDBJ whole genome shotgun (WGS) entry which is preliminary data.</text>
</comment>
<feature type="active site" description="Proton donor" evidence="12">
    <location>
        <position position="115"/>
    </location>
</feature>
<evidence type="ECO:0000313" key="15">
    <source>
        <dbReference type="Proteomes" id="UP000176705"/>
    </source>
</evidence>
<feature type="domain" description="Enolpyruvate transferase" evidence="13">
    <location>
        <begin position="7"/>
        <end position="418"/>
    </location>
</feature>